<dbReference type="Pfam" id="PF14858">
    <property type="entry name" value="CFAP54_N"/>
    <property type="match status" value="1"/>
</dbReference>
<comment type="caution">
    <text evidence="2">The sequence shown here is derived from an EMBL/GenBank/DDBJ whole genome shotgun (WGS) entry which is preliminary data.</text>
</comment>
<dbReference type="EMBL" id="JAAWVQ010126437">
    <property type="protein sequence ID" value="MBN3283395.1"/>
    <property type="molecule type" value="Genomic_DNA"/>
</dbReference>
<gene>
    <name evidence="2" type="primary">Cfap54</name>
    <name evidence="2" type="ORF">GTO93_0004111</name>
</gene>
<evidence type="ECO:0000313" key="2">
    <source>
        <dbReference type="EMBL" id="MBN3283395.1"/>
    </source>
</evidence>
<sequence length="359" mass="41275">KPRLPAYYYDEHLLLVGDFLVQIKMYRLALWQCYGRYLQQFSSVSTDEITDVEQFKRIFFPQGFEAETAGLTFRSLQGQGICCYQLVKESAGSLQHQSSVQTLLRILAFQRLIMQAVLPHEKLCWLLYNGTIHIYTISRHLMAMGHSAKVMEYLLWASVCMETSVPLLTVRYLPWRSTLYSAVCQCYYDCQAGLHAEVFARRALSKINELSKLEEMSTSRQSAEVERAFREATVKVAVMVFKRAAYEPRRKPKGLFRPKLKSNLKEVQFLPWPRTSSERLLMEMFDGSAAQFLALLEALWDSSRRLLQTGHSEENEVAEVALELFSAGIDILDGTSHEHTHGHRGLTHTQSKTHLHTLN</sequence>
<organism evidence="2 3">
    <name type="scientific">Polyodon spathula</name>
    <name type="common">North American paddlefish</name>
    <name type="synonym">Squalus spathula</name>
    <dbReference type="NCBI Taxonomy" id="7913"/>
    <lineage>
        <taxon>Eukaryota</taxon>
        <taxon>Metazoa</taxon>
        <taxon>Chordata</taxon>
        <taxon>Craniata</taxon>
        <taxon>Vertebrata</taxon>
        <taxon>Euteleostomi</taxon>
        <taxon>Actinopterygii</taxon>
        <taxon>Chondrostei</taxon>
        <taxon>Acipenseriformes</taxon>
        <taxon>Polyodontidae</taxon>
        <taxon>Polyodon</taxon>
    </lineage>
</organism>
<feature type="region of interest" description="Disordered" evidence="1">
    <location>
        <begin position="336"/>
        <end position="359"/>
    </location>
</feature>
<accession>A0ABS2YB39</accession>
<dbReference type="InterPro" id="IPR027912">
    <property type="entry name" value="CFAP54"/>
</dbReference>
<keyword evidence="3" id="KW-1185">Reference proteome</keyword>
<feature type="non-terminal residue" evidence="2">
    <location>
        <position position="359"/>
    </location>
</feature>
<protein>
    <submittedName>
        <fullName evidence="2">CFA54 protein</fullName>
    </submittedName>
</protein>
<feature type="non-terminal residue" evidence="2">
    <location>
        <position position="1"/>
    </location>
</feature>
<feature type="compositionally biased region" description="Basic residues" evidence="1">
    <location>
        <begin position="340"/>
        <end position="359"/>
    </location>
</feature>
<dbReference type="PANTHER" id="PTHR33487:SF1">
    <property type="entry name" value="CILIA- AND FLAGELLA-ASSOCIATED PROTEIN 54"/>
    <property type="match status" value="1"/>
</dbReference>
<evidence type="ECO:0000313" key="3">
    <source>
        <dbReference type="Proteomes" id="UP001166093"/>
    </source>
</evidence>
<evidence type="ECO:0000256" key="1">
    <source>
        <dbReference type="SAM" id="MobiDB-lite"/>
    </source>
</evidence>
<dbReference type="PANTHER" id="PTHR33487">
    <property type="entry name" value="CILIA- AND FLAGELLA-ASSOCIATED PROTEIN 54"/>
    <property type="match status" value="1"/>
</dbReference>
<reference evidence="2" key="1">
    <citation type="journal article" date="2021" name="Cell">
        <title>Tracing the genetic footprints of vertebrate landing in non-teleost ray-finned fishes.</title>
        <authorList>
            <person name="Bi X."/>
            <person name="Wang K."/>
            <person name="Yang L."/>
            <person name="Pan H."/>
            <person name="Jiang H."/>
            <person name="Wei Q."/>
            <person name="Fang M."/>
            <person name="Yu H."/>
            <person name="Zhu C."/>
            <person name="Cai Y."/>
            <person name="He Y."/>
            <person name="Gan X."/>
            <person name="Zeng H."/>
            <person name="Yu D."/>
            <person name="Zhu Y."/>
            <person name="Jiang H."/>
            <person name="Qiu Q."/>
            <person name="Yang H."/>
            <person name="Zhang Y.E."/>
            <person name="Wang W."/>
            <person name="Zhu M."/>
            <person name="He S."/>
            <person name="Zhang G."/>
        </authorList>
    </citation>
    <scope>NUCLEOTIDE SEQUENCE</scope>
    <source>
        <strain evidence="2">Pddl_001</strain>
    </source>
</reference>
<proteinExistence type="predicted"/>
<name>A0ABS2YB39_POLSP</name>
<dbReference type="Proteomes" id="UP001166093">
    <property type="component" value="Unassembled WGS sequence"/>
</dbReference>